<name>A0A438EAW9_VITVI</name>
<proteinExistence type="predicted"/>
<comment type="caution">
    <text evidence="1">The sequence shown here is derived from an EMBL/GenBank/DDBJ whole genome shotgun (WGS) entry which is preliminary data.</text>
</comment>
<sequence length="129" mass="15342">MWLQHLFLTYNFYPYGSSKVRKETSLRLLHHMLKGEHLTFPKLLIMWEHPVFEPDEEYCSAEDGGPDAFGYEAYFKEMQQKREMEVKQQMTTMDYPVIANFRSQIGASDEDTERKEEWPDCELECSIMG</sequence>
<dbReference type="AlphaFoldDB" id="A0A438EAW9"/>
<dbReference type="Proteomes" id="UP000288805">
    <property type="component" value="Unassembled WGS sequence"/>
</dbReference>
<accession>A0A438EAW9</accession>
<evidence type="ECO:0000313" key="1">
    <source>
        <dbReference type="EMBL" id="RVW44941.1"/>
    </source>
</evidence>
<protein>
    <submittedName>
        <fullName evidence="1">Uncharacterized protein</fullName>
    </submittedName>
</protein>
<reference evidence="1 2" key="1">
    <citation type="journal article" date="2018" name="PLoS Genet.">
        <title>Population sequencing reveals clonal diversity and ancestral inbreeding in the grapevine cultivar Chardonnay.</title>
        <authorList>
            <person name="Roach M.J."/>
            <person name="Johnson D.L."/>
            <person name="Bohlmann J."/>
            <person name="van Vuuren H.J."/>
            <person name="Jones S.J."/>
            <person name="Pretorius I.S."/>
            <person name="Schmidt S.A."/>
            <person name="Borneman A.R."/>
        </authorList>
    </citation>
    <scope>NUCLEOTIDE SEQUENCE [LARGE SCALE GENOMIC DNA]</scope>
    <source>
        <strain evidence="2">cv. Chardonnay</strain>
        <tissue evidence="1">Leaf</tissue>
    </source>
</reference>
<organism evidence="1 2">
    <name type="scientific">Vitis vinifera</name>
    <name type="common">Grape</name>
    <dbReference type="NCBI Taxonomy" id="29760"/>
    <lineage>
        <taxon>Eukaryota</taxon>
        <taxon>Viridiplantae</taxon>
        <taxon>Streptophyta</taxon>
        <taxon>Embryophyta</taxon>
        <taxon>Tracheophyta</taxon>
        <taxon>Spermatophyta</taxon>
        <taxon>Magnoliopsida</taxon>
        <taxon>eudicotyledons</taxon>
        <taxon>Gunneridae</taxon>
        <taxon>Pentapetalae</taxon>
        <taxon>rosids</taxon>
        <taxon>Vitales</taxon>
        <taxon>Vitaceae</taxon>
        <taxon>Viteae</taxon>
        <taxon>Vitis</taxon>
    </lineage>
</organism>
<evidence type="ECO:0000313" key="2">
    <source>
        <dbReference type="Proteomes" id="UP000288805"/>
    </source>
</evidence>
<gene>
    <name evidence="1" type="ORF">CK203_077951</name>
</gene>
<dbReference type="EMBL" id="QGNW01001338">
    <property type="protein sequence ID" value="RVW44941.1"/>
    <property type="molecule type" value="Genomic_DNA"/>
</dbReference>